<reference evidence="1 2" key="1">
    <citation type="journal article" date="2014" name="Am. J. Bot.">
        <title>Genome assembly and annotation for red clover (Trifolium pratense; Fabaceae).</title>
        <authorList>
            <person name="Istvanek J."/>
            <person name="Jaros M."/>
            <person name="Krenek A."/>
            <person name="Repkova J."/>
        </authorList>
    </citation>
    <scope>NUCLEOTIDE SEQUENCE [LARGE SCALE GENOMIC DNA]</scope>
    <source>
        <strain evidence="2">cv. Tatra</strain>
        <tissue evidence="1">Young leaves</tissue>
    </source>
</reference>
<evidence type="ECO:0000313" key="1">
    <source>
        <dbReference type="EMBL" id="PNY01609.1"/>
    </source>
</evidence>
<dbReference type="EMBL" id="ASHM01020329">
    <property type="protein sequence ID" value="PNY01609.1"/>
    <property type="molecule type" value="Genomic_DNA"/>
</dbReference>
<protein>
    <submittedName>
        <fullName evidence="1">Uncharacterized protein</fullName>
    </submittedName>
</protein>
<dbReference type="AlphaFoldDB" id="A0A2K3NF11"/>
<sequence length="116" mass="12921">MVDVMCVVGSALILDSLTASKSVEVCRIRFESLLVSKSVGICRFPFYRCPSSLALRAAFWILMGRSLLIRDRELTSSSIFLGWMMSSLVVWKLQSVLPRMRLESSFTGICSSCANT</sequence>
<name>A0A2K3NF11_TRIPR</name>
<comment type="caution">
    <text evidence="1">The sequence shown here is derived from an EMBL/GenBank/DDBJ whole genome shotgun (WGS) entry which is preliminary data.</text>
</comment>
<organism evidence="1 2">
    <name type="scientific">Trifolium pratense</name>
    <name type="common">Red clover</name>
    <dbReference type="NCBI Taxonomy" id="57577"/>
    <lineage>
        <taxon>Eukaryota</taxon>
        <taxon>Viridiplantae</taxon>
        <taxon>Streptophyta</taxon>
        <taxon>Embryophyta</taxon>
        <taxon>Tracheophyta</taxon>
        <taxon>Spermatophyta</taxon>
        <taxon>Magnoliopsida</taxon>
        <taxon>eudicotyledons</taxon>
        <taxon>Gunneridae</taxon>
        <taxon>Pentapetalae</taxon>
        <taxon>rosids</taxon>
        <taxon>fabids</taxon>
        <taxon>Fabales</taxon>
        <taxon>Fabaceae</taxon>
        <taxon>Papilionoideae</taxon>
        <taxon>50 kb inversion clade</taxon>
        <taxon>NPAAA clade</taxon>
        <taxon>Hologalegina</taxon>
        <taxon>IRL clade</taxon>
        <taxon>Trifolieae</taxon>
        <taxon>Trifolium</taxon>
    </lineage>
</organism>
<reference evidence="1 2" key="2">
    <citation type="journal article" date="2017" name="Front. Plant Sci.">
        <title>Gene Classification and Mining of Molecular Markers Useful in Red Clover (Trifolium pratense) Breeding.</title>
        <authorList>
            <person name="Istvanek J."/>
            <person name="Dluhosova J."/>
            <person name="Dluhos P."/>
            <person name="Patkova L."/>
            <person name="Nedelnik J."/>
            <person name="Repkova J."/>
        </authorList>
    </citation>
    <scope>NUCLEOTIDE SEQUENCE [LARGE SCALE GENOMIC DNA]</scope>
    <source>
        <strain evidence="2">cv. Tatra</strain>
        <tissue evidence="1">Young leaves</tissue>
    </source>
</reference>
<dbReference type="Proteomes" id="UP000236291">
    <property type="component" value="Unassembled WGS sequence"/>
</dbReference>
<gene>
    <name evidence="1" type="ORF">L195_g024910</name>
</gene>
<evidence type="ECO:0000313" key="2">
    <source>
        <dbReference type="Proteomes" id="UP000236291"/>
    </source>
</evidence>
<accession>A0A2K3NF11</accession>
<proteinExistence type="predicted"/>